<feature type="compositionally biased region" description="Basic and acidic residues" evidence="1">
    <location>
        <begin position="21"/>
        <end position="36"/>
    </location>
</feature>
<reference evidence="2" key="1">
    <citation type="submission" date="2022-03" db="EMBL/GenBank/DDBJ databases">
        <title>Genomic Encyclopedia of Type Strains, Phase III (KMG-III): the genomes of soil and plant-associated and newly described type strains.</title>
        <authorList>
            <person name="Whitman W."/>
        </authorList>
    </citation>
    <scope>NUCLEOTIDE SEQUENCE</scope>
    <source>
        <strain evidence="2">ANL 6-2</strain>
    </source>
</reference>
<evidence type="ECO:0000256" key="1">
    <source>
        <dbReference type="SAM" id="MobiDB-lite"/>
    </source>
</evidence>
<dbReference type="AlphaFoldDB" id="A0AAE3G3M5"/>
<dbReference type="EMBL" id="JALJXV010000005">
    <property type="protein sequence ID" value="MCP1675039.1"/>
    <property type="molecule type" value="Genomic_DNA"/>
</dbReference>
<dbReference type="RefSeq" id="WP_253477877.1">
    <property type="nucleotide sequence ID" value="NZ_JALJXV010000005.1"/>
</dbReference>
<sequence length="49" mass="5702">MFQISVFKRRRPKPQTSNAEGPERRGSGDRSDEFAKTMRSTLQRFPFGI</sequence>
<accession>A0AAE3G3M5</accession>
<gene>
    <name evidence="2" type="ORF">J2T57_002187</name>
</gene>
<evidence type="ECO:0000313" key="3">
    <source>
        <dbReference type="Proteomes" id="UP001205843"/>
    </source>
</evidence>
<comment type="caution">
    <text evidence="2">The sequence shown here is derived from an EMBL/GenBank/DDBJ whole genome shotgun (WGS) entry which is preliminary data.</text>
</comment>
<proteinExistence type="predicted"/>
<protein>
    <submittedName>
        <fullName evidence="2">Uncharacterized protein</fullName>
    </submittedName>
</protein>
<name>A0AAE3G3M5_9GAMM</name>
<evidence type="ECO:0000313" key="2">
    <source>
        <dbReference type="EMBL" id="MCP1675039.1"/>
    </source>
</evidence>
<organism evidence="2 3">
    <name type="scientific">Natronocella acetinitrilica</name>
    <dbReference type="NCBI Taxonomy" id="414046"/>
    <lineage>
        <taxon>Bacteria</taxon>
        <taxon>Pseudomonadati</taxon>
        <taxon>Pseudomonadota</taxon>
        <taxon>Gammaproteobacteria</taxon>
        <taxon>Chromatiales</taxon>
        <taxon>Ectothiorhodospiraceae</taxon>
        <taxon>Natronocella</taxon>
    </lineage>
</organism>
<feature type="region of interest" description="Disordered" evidence="1">
    <location>
        <begin position="1"/>
        <end position="40"/>
    </location>
</feature>
<dbReference type="Proteomes" id="UP001205843">
    <property type="component" value="Unassembled WGS sequence"/>
</dbReference>
<keyword evidence="3" id="KW-1185">Reference proteome</keyword>